<evidence type="ECO:0000259" key="4">
    <source>
        <dbReference type="Pfam" id="PF09375"/>
    </source>
</evidence>
<dbReference type="Gene3D" id="1.20.1420.20">
    <property type="entry name" value="M75 peptidase, HXXE motif"/>
    <property type="match status" value="1"/>
</dbReference>
<comment type="subcellular location">
    <subcellularLocation>
        <location evidence="1">Cell envelope</location>
    </subcellularLocation>
</comment>
<sequence>MRLSLAFGLFLAATPALTTPALADVEAVLDTHILPGTAAFAEAAQALETSAAADCRPEHVQPAWNAAMDAWMGIGHLRLGPQEQAALTIAFWPDSRNSGRRTLARVIESEDPLGTDAEDFAQVSAAARGLYALETMLYDPQFSGYAADSYECRLVQVMTEDLAEQAGDLDGAWRRKFAPELRHAGEPDNALFLSEAEAERALFTQLHGGVEFNADQRLGQVLGTPGRPVPARAETWRSGRSLRNLTLSMEALHRMARALAEGPVPAVDEAFDAVAYFAEGIEDPAFQDVTDPAAHVRLESLQGQIRMVGDALSLAIGEAMGIAPGFNALDGD</sequence>
<dbReference type="Pfam" id="PF09375">
    <property type="entry name" value="Peptidase_M75"/>
    <property type="match status" value="1"/>
</dbReference>
<dbReference type="GO" id="GO:0030313">
    <property type="term" value="C:cell envelope"/>
    <property type="evidence" value="ECO:0007669"/>
    <property type="project" value="UniProtKB-SubCell"/>
</dbReference>
<evidence type="ECO:0000256" key="2">
    <source>
        <dbReference type="ARBA" id="ARBA00022729"/>
    </source>
</evidence>
<evidence type="ECO:0000256" key="3">
    <source>
        <dbReference type="SAM" id="SignalP"/>
    </source>
</evidence>
<dbReference type="EMBL" id="QEYD01000005">
    <property type="protein sequence ID" value="PWE29141.1"/>
    <property type="molecule type" value="Genomic_DNA"/>
</dbReference>
<dbReference type="InterPro" id="IPR018976">
    <property type="entry name" value="Imelysin-like"/>
</dbReference>
<evidence type="ECO:0000256" key="1">
    <source>
        <dbReference type="ARBA" id="ARBA00004196"/>
    </source>
</evidence>
<dbReference type="CDD" id="cd14659">
    <property type="entry name" value="Imelysin-like_IPPA"/>
    <property type="match status" value="1"/>
</dbReference>
<keyword evidence="6" id="KW-1185">Reference proteome</keyword>
<feature type="chain" id="PRO_5015774501" evidence="3">
    <location>
        <begin position="24"/>
        <end position="332"/>
    </location>
</feature>
<dbReference type="Proteomes" id="UP000244940">
    <property type="component" value="Unassembled WGS sequence"/>
</dbReference>
<dbReference type="GeneID" id="94365232"/>
<gene>
    <name evidence="5" type="ORF">C4N9_10045</name>
</gene>
<proteinExistence type="predicted"/>
<dbReference type="OrthoDB" id="5729110at2"/>
<dbReference type="InterPro" id="IPR034984">
    <property type="entry name" value="Imelysin-like_IPPA"/>
</dbReference>
<protein>
    <submittedName>
        <fullName evidence="5">Signal peptidase</fullName>
    </submittedName>
</protein>
<evidence type="ECO:0000313" key="5">
    <source>
        <dbReference type="EMBL" id="PWE29141.1"/>
    </source>
</evidence>
<reference evidence="5 6" key="1">
    <citation type="submission" date="2018-05" db="EMBL/GenBank/DDBJ databases">
        <title>Pararhodobacter marina sp. nov., isolated from deep-sea water of the Indian Ocean.</title>
        <authorList>
            <person name="Lai Q.Sr."/>
            <person name="Liu X."/>
            <person name="Shao Z."/>
        </authorList>
    </citation>
    <scope>NUCLEOTIDE SEQUENCE [LARGE SCALE GENOMIC DNA]</scope>
    <source>
        <strain evidence="5 6">CIC4N-9</strain>
    </source>
</reference>
<feature type="signal peptide" evidence="3">
    <location>
        <begin position="1"/>
        <end position="23"/>
    </location>
</feature>
<feature type="domain" description="Imelysin-like" evidence="4">
    <location>
        <begin position="34"/>
        <end position="306"/>
    </location>
</feature>
<comment type="caution">
    <text evidence="5">The sequence shown here is derived from an EMBL/GenBank/DDBJ whole genome shotgun (WGS) entry which is preliminary data.</text>
</comment>
<organism evidence="5 6">
    <name type="scientific">Pararhodobacter marinus</name>
    <dbReference type="NCBI Taxonomy" id="2184063"/>
    <lineage>
        <taxon>Bacteria</taxon>
        <taxon>Pseudomonadati</taxon>
        <taxon>Pseudomonadota</taxon>
        <taxon>Alphaproteobacteria</taxon>
        <taxon>Rhodobacterales</taxon>
        <taxon>Paracoccaceae</taxon>
        <taxon>Pararhodobacter</taxon>
    </lineage>
</organism>
<keyword evidence="2 3" id="KW-0732">Signal</keyword>
<name>A0A2U2CBC6_9RHOB</name>
<evidence type="ECO:0000313" key="6">
    <source>
        <dbReference type="Proteomes" id="UP000244940"/>
    </source>
</evidence>
<dbReference type="AlphaFoldDB" id="A0A2U2CBC6"/>
<accession>A0A2U2CBC6</accession>
<dbReference type="RefSeq" id="WP_109533190.1">
    <property type="nucleotide sequence ID" value="NZ_QEYD01000005.1"/>
</dbReference>
<dbReference type="InterPro" id="IPR038352">
    <property type="entry name" value="Imelysin_sf"/>
</dbReference>